<reference evidence="3" key="1">
    <citation type="submission" date="2016-11" db="EMBL/GenBank/DDBJ databases">
        <authorList>
            <person name="Jaros S."/>
            <person name="Januszkiewicz K."/>
            <person name="Wedrychowicz H."/>
        </authorList>
    </citation>
    <scope>NUCLEOTIDE SEQUENCE [LARGE SCALE GENOMIC DNA]</scope>
    <source>
        <strain evidence="3">CGMCC 4.3555</strain>
    </source>
</reference>
<dbReference type="EMBL" id="FRBK01000011">
    <property type="protein sequence ID" value="SHM46718.1"/>
    <property type="molecule type" value="Genomic_DNA"/>
</dbReference>
<name>A0A9X8MZS8_9ACTN</name>
<comment type="caution">
    <text evidence="2">The sequence shown here is derived from an EMBL/GenBank/DDBJ whole genome shotgun (WGS) entry which is preliminary data.</text>
</comment>
<dbReference type="Proteomes" id="UP000184388">
    <property type="component" value="Unassembled WGS sequence"/>
</dbReference>
<accession>A0A9X8MZS8</accession>
<organism evidence="2 3">
    <name type="scientific">Streptomyces yunnanensis</name>
    <dbReference type="NCBI Taxonomy" id="156453"/>
    <lineage>
        <taxon>Bacteria</taxon>
        <taxon>Bacillati</taxon>
        <taxon>Actinomycetota</taxon>
        <taxon>Actinomycetes</taxon>
        <taxon>Kitasatosporales</taxon>
        <taxon>Streptomycetaceae</taxon>
        <taxon>Streptomyces</taxon>
    </lineage>
</organism>
<gene>
    <name evidence="2" type="ORF">SAMN05216268_111111</name>
</gene>
<feature type="chain" id="PRO_5040953275" description="Lipoprotein" evidence="1">
    <location>
        <begin position="23"/>
        <end position="124"/>
    </location>
</feature>
<evidence type="ECO:0000313" key="3">
    <source>
        <dbReference type="Proteomes" id="UP000184388"/>
    </source>
</evidence>
<evidence type="ECO:0000313" key="2">
    <source>
        <dbReference type="EMBL" id="SHM46718.1"/>
    </source>
</evidence>
<proteinExistence type="predicted"/>
<protein>
    <recommendedName>
        <fullName evidence="4">Lipoprotein</fullName>
    </recommendedName>
</protein>
<feature type="signal peptide" evidence="1">
    <location>
        <begin position="1"/>
        <end position="22"/>
    </location>
</feature>
<keyword evidence="1" id="KW-0732">Signal</keyword>
<dbReference type="AlphaFoldDB" id="A0A9X8MZS8"/>
<evidence type="ECO:0008006" key="4">
    <source>
        <dbReference type="Google" id="ProtNLM"/>
    </source>
</evidence>
<sequence length="124" mass="12835">MSAFPMSAATKRITMMAGLVVACGLLSACGAPSTDVMYRAWTEGGALKSVRHDYIDGPNGAVSVPAKVSGATWSTKEDGGHAPRLEVVPTGRSVAHCLLVEGDDHVLTQRKGAPGQPVTCSAQR</sequence>
<evidence type="ECO:0000256" key="1">
    <source>
        <dbReference type="SAM" id="SignalP"/>
    </source>
</evidence>